<accession>A0A392SYM2</accession>
<name>A0A392SYM2_9FABA</name>
<proteinExistence type="predicted"/>
<dbReference type="Proteomes" id="UP000265520">
    <property type="component" value="Unassembled WGS sequence"/>
</dbReference>
<dbReference type="AlphaFoldDB" id="A0A392SYM2"/>
<organism evidence="1 2">
    <name type="scientific">Trifolium medium</name>
    <dbReference type="NCBI Taxonomy" id="97028"/>
    <lineage>
        <taxon>Eukaryota</taxon>
        <taxon>Viridiplantae</taxon>
        <taxon>Streptophyta</taxon>
        <taxon>Embryophyta</taxon>
        <taxon>Tracheophyta</taxon>
        <taxon>Spermatophyta</taxon>
        <taxon>Magnoliopsida</taxon>
        <taxon>eudicotyledons</taxon>
        <taxon>Gunneridae</taxon>
        <taxon>Pentapetalae</taxon>
        <taxon>rosids</taxon>
        <taxon>fabids</taxon>
        <taxon>Fabales</taxon>
        <taxon>Fabaceae</taxon>
        <taxon>Papilionoideae</taxon>
        <taxon>50 kb inversion clade</taxon>
        <taxon>NPAAA clade</taxon>
        <taxon>Hologalegina</taxon>
        <taxon>IRL clade</taxon>
        <taxon>Trifolieae</taxon>
        <taxon>Trifolium</taxon>
    </lineage>
</organism>
<dbReference type="EMBL" id="LXQA010461333">
    <property type="protein sequence ID" value="MCI53314.1"/>
    <property type="molecule type" value="Genomic_DNA"/>
</dbReference>
<keyword evidence="2" id="KW-1185">Reference proteome</keyword>
<reference evidence="1 2" key="1">
    <citation type="journal article" date="2018" name="Front. Plant Sci.">
        <title>Red Clover (Trifolium pratense) and Zigzag Clover (T. medium) - A Picture of Genomic Similarities and Differences.</title>
        <authorList>
            <person name="Dluhosova J."/>
            <person name="Istvanek J."/>
            <person name="Nedelnik J."/>
            <person name="Repkova J."/>
        </authorList>
    </citation>
    <scope>NUCLEOTIDE SEQUENCE [LARGE SCALE GENOMIC DNA]</scope>
    <source>
        <strain evidence="2">cv. 10/8</strain>
        <tissue evidence="1">Leaf</tissue>
    </source>
</reference>
<comment type="caution">
    <text evidence="1">The sequence shown here is derived from an EMBL/GenBank/DDBJ whole genome shotgun (WGS) entry which is preliminary data.</text>
</comment>
<evidence type="ECO:0000313" key="2">
    <source>
        <dbReference type="Proteomes" id="UP000265520"/>
    </source>
</evidence>
<protein>
    <submittedName>
        <fullName evidence="1">Uncharacterized protein</fullName>
    </submittedName>
</protein>
<sequence>MVHANQGESDLNSSANVNVDVVASAKAMIDSVIDSLKKTVPTTDVVPD</sequence>
<evidence type="ECO:0000313" key="1">
    <source>
        <dbReference type="EMBL" id="MCI53314.1"/>
    </source>
</evidence>